<proteinExistence type="predicted"/>
<organism evidence="2 3">
    <name type="scientific">Schistosoma bovis</name>
    <name type="common">Blood fluke</name>
    <dbReference type="NCBI Taxonomy" id="6184"/>
    <lineage>
        <taxon>Eukaryota</taxon>
        <taxon>Metazoa</taxon>
        <taxon>Spiralia</taxon>
        <taxon>Lophotrochozoa</taxon>
        <taxon>Platyhelminthes</taxon>
        <taxon>Trematoda</taxon>
        <taxon>Digenea</taxon>
        <taxon>Strigeidida</taxon>
        <taxon>Schistosomatoidea</taxon>
        <taxon>Schistosomatidae</taxon>
        <taxon>Schistosoma</taxon>
    </lineage>
</organism>
<dbReference type="SMART" id="SM00569">
    <property type="entry name" value="L27"/>
    <property type="match status" value="1"/>
</dbReference>
<feature type="domain" description="L27" evidence="1">
    <location>
        <begin position="1"/>
        <end position="52"/>
    </location>
</feature>
<dbReference type="InterPro" id="IPR036892">
    <property type="entry name" value="L27_dom_sf"/>
</dbReference>
<evidence type="ECO:0000313" key="2">
    <source>
        <dbReference type="EMBL" id="RTG81566.1"/>
    </source>
</evidence>
<evidence type="ECO:0000259" key="1">
    <source>
        <dbReference type="PROSITE" id="PS51022"/>
    </source>
</evidence>
<accession>A0A430Q1K5</accession>
<dbReference type="InterPro" id="IPR004172">
    <property type="entry name" value="L27_dom"/>
</dbReference>
<dbReference type="AlphaFoldDB" id="A0A430Q1K5"/>
<keyword evidence="3" id="KW-1185">Reference proteome</keyword>
<dbReference type="PROSITE" id="PS51022">
    <property type="entry name" value="L27"/>
    <property type="match status" value="1"/>
</dbReference>
<dbReference type="Proteomes" id="UP000290809">
    <property type="component" value="Unassembled WGS sequence"/>
</dbReference>
<dbReference type="Pfam" id="PF02828">
    <property type="entry name" value="L27"/>
    <property type="match status" value="1"/>
</dbReference>
<feature type="non-terminal residue" evidence="2">
    <location>
        <position position="1"/>
    </location>
</feature>
<dbReference type="Gene3D" id="1.10.287.650">
    <property type="entry name" value="L27 domain"/>
    <property type="match status" value="1"/>
</dbReference>
<gene>
    <name evidence="2" type="ORF">DC041_0000599</name>
</gene>
<dbReference type="InterPro" id="IPR014775">
    <property type="entry name" value="L27_C"/>
</dbReference>
<reference evidence="2 3" key="1">
    <citation type="journal article" date="2019" name="PLoS Pathog.">
        <title>Genome sequence of the bovine parasite Schistosoma bovis Tanzania.</title>
        <authorList>
            <person name="Oey H."/>
            <person name="Zakrzewski M."/>
            <person name="Gobert G."/>
            <person name="Gravermann K."/>
            <person name="Stoye J."/>
            <person name="Jones M."/>
            <person name="Mcmanus D."/>
            <person name="Krause L."/>
        </authorList>
    </citation>
    <scope>NUCLEOTIDE SEQUENCE [LARGE SCALE GENOMIC DNA]</scope>
    <source>
        <strain evidence="2 3">TAN1997</strain>
    </source>
</reference>
<sequence>INRVLELLEILQRCPEIQPSKLAALQRILQSDICGMIREVYEYIYTTVDIIGSEEVIVVLLYYGFHTNIMF</sequence>
<dbReference type="STRING" id="6184.A0A430Q1K5"/>
<protein>
    <submittedName>
        <fullName evidence="2">Protein lin-7</fullName>
    </submittedName>
</protein>
<evidence type="ECO:0000313" key="3">
    <source>
        <dbReference type="Proteomes" id="UP000290809"/>
    </source>
</evidence>
<name>A0A430Q1K5_SCHBO</name>
<dbReference type="SUPFAM" id="SSF101288">
    <property type="entry name" value="L27 domain"/>
    <property type="match status" value="1"/>
</dbReference>
<dbReference type="EMBL" id="QMKO01003285">
    <property type="protein sequence ID" value="RTG81566.1"/>
    <property type="molecule type" value="Genomic_DNA"/>
</dbReference>
<comment type="caution">
    <text evidence="2">The sequence shown here is derived from an EMBL/GenBank/DDBJ whole genome shotgun (WGS) entry which is preliminary data.</text>
</comment>